<dbReference type="AlphaFoldDB" id="A0A3R7D6K9"/>
<protein>
    <submittedName>
        <fullName evidence="1">Uncharacterized protein</fullName>
    </submittedName>
</protein>
<name>A0A3R7D6K9_CLOSI</name>
<feature type="non-terminal residue" evidence="1">
    <location>
        <position position="199"/>
    </location>
</feature>
<sequence>MTDSDGVTDDVLKKHPQDTADFLVDQIGDALHTTSASEKVDCRLGDPLDVIPENLAVAFPSSLPKSFTTLTTSGHDDGRSTVAPFRCLTAMPSEGSTRVGILPGCPSPPRGSREAESGFEPRTFRSVHSRSTHLVAENSSAAHDWFRPSWGSSARRSPRVSVNFMFYLNPNWTVFEKYTHLHINLVFARDSPGTQLNLP</sequence>
<comment type="caution">
    <text evidence="1">The sequence shown here is derived from an EMBL/GenBank/DDBJ whole genome shotgun (WGS) entry which is preliminary data.</text>
</comment>
<reference evidence="1 2" key="2">
    <citation type="journal article" date="2021" name="Genomics">
        <title>High-quality reference genome for Clonorchis sinensis.</title>
        <authorList>
            <person name="Young N.D."/>
            <person name="Stroehlein A.J."/>
            <person name="Kinkar L."/>
            <person name="Wang T."/>
            <person name="Sohn W.M."/>
            <person name="Chang B.C.H."/>
            <person name="Kaur P."/>
            <person name="Weisz D."/>
            <person name="Dudchenko O."/>
            <person name="Aiden E.L."/>
            <person name="Korhonen P.K."/>
            <person name="Gasser R.B."/>
        </authorList>
    </citation>
    <scope>NUCLEOTIDE SEQUENCE [LARGE SCALE GENOMIC DNA]</scope>
    <source>
        <strain evidence="1">Cs-k2</strain>
    </source>
</reference>
<accession>A0A3R7D6K9</accession>
<organism evidence="1 2">
    <name type="scientific">Clonorchis sinensis</name>
    <name type="common">Chinese liver fluke</name>
    <dbReference type="NCBI Taxonomy" id="79923"/>
    <lineage>
        <taxon>Eukaryota</taxon>
        <taxon>Metazoa</taxon>
        <taxon>Spiralia</taxon>
        <taxon>Lophotrochozoa</taxon>
        <taxon>Platyhelminthes</taxon>
        <taxon>Trematoda</taxon>
        <taxon>Digenea</taxon>
        <taxon>Opisthorchiida</taxon>
        <taxon>Opisthorchiata</taxon>
        <taxon>Opisthorchiidae</taxon>
        <taxon>Clonorchis</taxon>
    </lineage>
</organism>
<dbReference type="STRING" id="79923.A0A3R7D6K9"/>
<evidence type="ECO:0000313" key="1">
    <source>
        <dbReference type="EMBL" id="KAG5446464.1"/>
    </source>
</evidence>
<dbReference type="OrthoDB" id="10071251at2759"/>
<dbReference type="InParanoid" id="A0A3R7D6K9"/>
<evidence type="ECO:0000313" key="2">
    <source>
        <dbReference type="Proteomes" id="UP000286415"/>
    </source>
</evidence>
<proteinExistence type="predicted"/>
<reference evidence="1 2" key="1">
    <citation type="journal article" date="2018" name="Biotechnol. Adv.">
        <title>Improved genomic resources and new bioinformatic workflow for the carcinogenic parasite Clonorchis sinensis: Biotechnological implications.</title>
        <authorList>
            <person name="Wang D."/>
            <person name="Korhonen P.K."/>
            <person name="Gasser R.B."/>
            <person name="Young N.D."/>
        </authorList>
    </citation>
    <scope>NUCLEOTIDE SEQUENCE [LARGE SCALE GENOMIC DNA]</scope>
    <source>
        <strain evidence="1">Cs-k2</strain>
    </source>
</reference>
<keyword evidence="2" id="KW-1185">Reference proteome</keyword>
<dbReference type="EMBL" id="NIRI02000056">
    <property type="protein sequence ID" value="KAG5446464.1"/>
    <property type="molecule type" value="Genomic_DNA"/>
</dbReference>
<gene>
    <name evidence="1" type="ORF">CSKR_105821</name>
</gene>
<dbReference type="Proteomes" id="UP000286415">
    <property type="component" value="Unassembled WGS sequence"/>
</dbReference>